<keyword evidence="7" id="KW-0735">Signal-anchor</keyword>
<dbReference type="PANTHER" id="PTHR48438">
    <property type="entry name" value="ALPHA-(1,3)-FUCOSYLTRANSFERASE C-RELATED"/>
    <property type="match status" value="1"/>
</dbReference>
<comment type="caution">
    <text evidence="15">The sequence shown here is derived from an EMBL/GenBank/DDBJ whole genome shotgun (WGS) entry which is preliminary data.</text>
</comment>
<evidence type="ECO:0000313" key="15">
    <source>
        <dbReference type="EMBL" id="KAK3082603.1"/>
    </source>
</evidence>
<evidence type="ECO:0000256" key="11">
    <source>
        <dbReference type="ARBA" id="ARBA00023180"/>
    </source>
</evidence>
<organism evidence="15 16">
    <name type="scientific">Pinctada imbricata</name>
    <name type="common">Atlantic pearl-oyster</name>
    <name type="synonym">Pinctada martensii</name>
    <dbReference type="NCBI Taxonomy" id="66713"/>
    <lineage>
        <taxon>Eukaryota</taxon>
        <taxon>Metazoa</taxon>
        <taxon>Spiralia</taxon>
        <taxon>Lophotrochozoa</taxon>
        <taxon>Mollusca</taxon>
        <taxon>Bivalvia</taxon>
        <taxon>Autobranchia</taxon>
        <taxon>Pteriomorphia</taxon>
        <taxon>Pterioida</taxon>
        <taxon>Pterioidea</taxon>
        <taxon>Pteriidae</taxon>
        <taxon>Pinctada</taxon>
    </lineage>
</organism>
<evidence type="ECO:0000259" key="14">
    <source>
        <dbReference type="Pfam" id="PF17039"/>
    </source>
</evidence>
<dbReference type="EC" id="2.4.1.-" evidence="12"/>
<evidence type="ECO:0000256" key="7">
    <source>
        <dbReference type="ARBA" id="ARBA00022968"/>
    </source>
</evidence>
<dbReference type="FunFam" id="3.40.50.11660:FF:000002">
    <property type="entry name" value="Alpha-(1,3)-fucosyltransferase"/>
    <property type="match status" value="1"/>
</dbReference>
<dbReference type="GO" id="GO:0000139">
    <property type="term" value="C:Golgi membrane"/>
    <property type="evidence" value="ECO:0007669"/>
    <property type="project" value="UniProtKB-SubCell"/>
</dbReference>
<keyword evidence="10" id="KW-0472">Membrane</keyword>
<evidence type="ECO:0000256" key="8">
    <source>
        <dbReference type="ARBA" id="ARBA00022989"/>
    </source>
</evidence>
<dbReference type="EMBL" id="VSWD01000014">
    <property type="protein sequence ID" value="KAK3082603.1"/>
    <property type="molecule type" value="Genomic_DNA"/>
</dbReference>
<evidence type="ECO:0000256" key="4">
    <source>
        <dbReference type="ARBA" id="ARBA00022676"/>
    </source>
</evidence>
<evidence type="ECO:0000256" key="9">
    <source>
        <dbReference type="ARBA" id="ARBA00023034"/>
    </source>
</evidence>
<evidence type="ECO:0000259" key="13">
    <source>
        <dbReference type="Pfam" id="PF00852"/>
    </source>
</evidence>
<proteinExistence type="inferred from homology"/>
<evidence type="ECO:0000256" key="10">
    <source>
        <dbReference type="ARBA" id="ARBA00023136"/>
    </source>
</evidence>
<keyword evidence="16" id="KW-1185">Reference proteome</keyword>
<keyword evidence="8" id="KW-1133">Transmembrane helix</keyword>
<protein>
    <recommendedName>
        <fullName evidence="12">Fucosyltransferase</fullName>
        <ecNumber evidence="12">2.4.1.-</ecNumber>
    </recommendedName>
</protein>
<keyword evidence="5 12" id="KW-0808">Transferase</keyword>
<evidence type="ECO:0000256" key="6">
    <source>
        <dbReference type="ARBA" id="ARBA00022692"/>
    </source>
</evidence>
<dbReference type="Pfam" id="PF17039">
    <property type="entry name" value="Glyco_tran_10_N"/>
    <property type="match status" value="1"/>
</dbReference>
<gene>
    <name evidence="15" type="ORF">FSP39_000305</name>
</gene>
<accession>A0AA88XDB4</accession>
<dbReference type="InterPro" id="IPR038577">
    <property type="entry name" value="GT10-like_C_sf"/>
</dbReference>
<sequence length="409" mass="48351">MVGEKYKNSEHARDDTDLYHIDNTITRKSDVDIDDDTITSKSDVKISAHAQSPCPNSKKEKVILLYTPKRWEDEIIRIFPDFMSDCSCRCQLILDRTKFEESDAVIFVIDLMPKVTTIPKKRNGQVWIFSQFESADYIAKEVKLKIMDKRVMDKFKRAVNWTMGYRRDSDFVFVHGDFSTRSGGPDEHILDKVREDYKSKSETAAWFVSHCKTMSKREDYVELMRKDIKVDEYGACANRKLPNCPQYHILESWGLRPSSSGACSNVLDEKHKFYLSFENSLCRDYVTEKSLHHVMRHSVIPVMRSGANHTIFNPPHSFIDASEFSSVRDLTLFLKILGSKPKEMFKYFEWKKFYTSEYPIKNWQRSMCEICRRLYEPEKYSRLYEDLHKWIMKPNDEDACYFPKDLFWK</sequence>
<dbReference type="Proteomes" id="UP001186944">
    <property type="component" value="Unassembled WGS sequence"/>
</dbReference>
<dbReference type="InterPro" id="IPR001503">
    <property type="entry name" value="Glyco_trans_10"/>
</dbReference>
<keyword evidence="4 12" id="KW-0328">Glycosyltransferase</keyword>
<feature type="domain" description="Fucosyltransferase C-terminal" evidence="13">
    <location>
        <begin position="198"/>
        <end position="390"/>
    </location>
</feature>
<evidence type="ECO:0000256" key="1">
    <source>
        <dbReference type="ARBA" id="ARBA00004323"/>
    </source>
</evidence>
<name>A0AA88XDB4_PINIB</name>
<dbReference type="InterPro" id="IPR055270">
    <property type="entry name" value="Glyco_tran_10_C"/>
</dbReference>
<dbReference type="Gene3D" id="3.40.50.11660">
    <property type="entry name" value="Glycosyl transferase family 10, C-terminal domain"/>
    <property type="match status" value="1"/>
</dbReference>
<keyword evidence="9 12" id="KW-0333">Golgi apparatus</keyword>
<dbReference type="PANTHER" id="PTHR48438:SF1">
    <property type="entry name" value="ALPHA-(1,3)-FUCOSYLTRANSFERASE C-RELATED"/>
    <property type="match status" value="1"/>
</dbReference>
<dbReference type="AlphaFoldDB" id="A0AA88XDB4"/>
<keyword evidence="11" id="KW-0325">Glycoprotein</keyword>
<dbReference type="SUPFAM" id="SSF53756">
    <property type="entry name" value="UDP-Glycosyltransferase/glycogen phosphorylase"/>
    <property type="match status" value="1"/>
</dbReference>
<evidence type="ECO:0000256" key="5">
    <source>
        <dbReference type="ARBA" id="ARBA00022679"/>
    </source>
</evidence>
<feature type="domain" description="Fucosyltransferase N-terminal" evidence="14">
    <location>
        <begin position="59"/>
        <end position="173"/>
    </location>
</feature>
<evidence type="ECO:0000256" key="12">
    <source>
        <dbReference type="RuleBase" id="RU003832"/>
    </source>
</evidence>
<keyword evidence="6 12" id="KW-0812">Transmembrane</keyword>
<dbReference type="GO" id="GO:0008417">
    <property type="term" value="F:fucosyltransferase activity"/>
    <property type="evidence" value="ECO:0007669"/>
    <property type="project" value="InterPro"/>
</dbReference>
<comment type="similarity">
    <text evidence="3 12">Belongs to the glycosyltransferase 10 family.</text>
</comment>
<dbReference type="InterPro" id="IPR031481">
    <property type="entry name" value="Glyco_tran_10_N"/>
</dbReference>
<evidence type="ECO:0000256" key="2">
    <source>
        <dbReference type="ARBA" id="ARBA00004922"/>
    </source>
</evidence>
<comment type="subcellular location">
    <subcellularLocation>
        <location evidence="1">Golgi apparatus membrane</location>
        <topology evidence="1">Single-pass type II membrane protein</topology>
    </subcellularLocation>
    <subcellularLocation>
        <location evidence="12">Golgi apparatus</location>
        <location evidence="12">Golgi stack membrane</location>
        <topology evidence="12">Single-pass type II membrane protein</topology>
    </subcellularLocation>
</comment>
<evidence type="ECO:0000256" key="3">
    <source>
        <dbReference type="ARBA" id="ARBA00008919"/>
    </source>
</evidence>
<reference evidence="15" key="1">
    <citation type="submission" date="2019-08" db="EMBL/GenBank/DDBJ databases">
        <title>The improved chromosome-level genome for the pearl oyster Pinctada fucata martensii using PacBio sequencing and Hi-C.</title>
        <authorList>
            <person name="Zheng Z."/>
        </authorList>
    </citation>
    <scope>NUCLEOTIDE SEQUENCE</scope>
    <source>
        <strain evidence="15">ZZ-2019</strain>
        <tissue evidence="15">Adductor muscle</tissue>
    </source>
</reference>
<dbReference type="GO" id="GO:0032580">
    <property type="term" value="C:Golgi cisterna membrane"/>
    <property type="evidence" value="ECO:0007669"/>
    <property type="project" value="UniProtKB-SubCell"/>
</dbReference>
<comment type="pathway">
    <text evidence="2">Protein modification; protein glycosylation.</text>
</comment>
<dbReference type="Pfam" id="PF00852">
    <property type="entry name" value="Glyco_transf_10"/>
    <property type="match status" value="1"/>
</dbReference>
<evidence type="ECO:0000313" key="16">
    <source>
        <dbReference type="Proteomes" id="UP001186944"/>
    </source>
</evidence>